<name>A0A388TB04_TERA1</name>
<evidence type="ECO:0000313" key="4">
    <source>
        <dbReference type="Proteomes" id="UP000269352"/>
    </source>
</evidence>
<keyword evidence="4" id="KW-1185">Reference proteome</keyword>
<dbReference type="GO" id="GO:0005829">
    <property type="term" value="C:cytosol"/>
    <property type="evidence" value="ECO:0007669"/>
    <property type="project" value="TreeGrafter"/>
</dbReference>
<organism evidence="3 4">
    <name type="scientific">Termititenax aidoneus</name>
    <dbReference type="NCBI Taxonomy" id="2218524"/>
    <lineage>
        <taxon>Bacteria</taxon>
        <taxon>Bacillati</taxon>
        <taxon>Candidatus Margulisiibacteriota</taxon>
        <taxon>Candidatus Termititenacia</taxon>
        <taxon>Candidatus Termititenacales</taxon>
        <taxon>Candidatus Termititenacaceae</taxon>
        <taxon>Candidatus Termititenax</taxon>
    </lineage>
</organism>
<dbReference type="PROSITE" id="PS50943">
    <property type="entry name" value="HTH_CROC1"/>
    <property type="match status" value="1"/>
</dbReference>
<dbReference type="SMART" id="SM00530">
    <property type="entry name" value="HTH_XRE"/>
    <property type="match status" value="1"/>
</dbReference>
<dbReference type="SUPFAM" id="SSF47413">
    <property type="entry name" value="lambda repressor-like DNA-binding domains"/>
    <property type="match status" value="1"/>
</dbReference>
<accession>A0A388TB04</accession>
<dbReference type="GO" id="GO:0003677">
    <property type="term" value="F:DNA binding"/>
    <property type="evidence" value="ECO:0007669"/>
    <property type="project" value="UniProtKB-KW"/>
</dbReference>
<dbReference type="AlphaFoldDB" id="A0A388TB04"/>
<dbReference type="Proteomes" id="UP000269352">
    <property type="component" value="Unassembled WGS sequence"/>
</dbReference>
<dbReference type="InterPro" id="IPR050807">
    <property type="entry name" value="TransReg_Diox_bact_type"/>
</dbReference>
<keyword evidence="1" id="KW-0238">DNA-binding</keyword>
<dbReference type="PANTHER" id="PTHR46797">
    <property type="entry name" value="HTH-TYPE TRANSCRIPTIONAL REGULATOR"/>
    <property type="match status" value="1"/>
</dbReference>
<proteinExistence type="predicted"/>
<evidence type="ECO:0000313" key="3">
    <source>
        <dbReference type="EMBL" id="GBR73449.1"/>
    </source>
</evidence>
<evidence type="ECO:0000256" key="1">
    <source>
        <dbReference type="ARBA" id="ARBA00023125"/>
    </source>
</evidence>
<dbReference type="EMBL" id="BGZN01000011">
    <property type="protein sequence ID" value="GBR73449.1"/>
    <property type="molecule type" value="Genomic_DNA"/>
</dbReference>
<dbReference type="InterPro" id="IPR001387">
    <property type="entry name" value="Cro/C1-type_HTH"/>
</dbReference>
<dbReference type="PANTHER" id="PTHR46797:SF1">
    <property type="entry name" value="METHYLPHOSPHONATE SYNTHASE"/>
    <property type="match status" value="1"/>
</dbReference>
<dbReference type="GO" id="GO:0003700">
    <property type="term" value="F:DNA-binding transcription factor activity"/>
    <property type="evidence" value="ECO:0007669"/>
    <property type="project" value="TreeGrafter"/>
</dbReference>
<feature type="domain" description="HTH cro/C1-type" evidence="2">
    <location>
        <begin position="17"/>
        <end position="71"/>
    </location>
</feature>
<dbReference type="Gene3D" id="1.10.260.40">
    <property type="entry name" value="lambda repressor-like DNA-binding domains"/>
    <property type="match status" value="1"/>
</dbReference>
<sequence>MYSTVICPELVQLGQKIESFRLEKKLTKEDFANELDVGLLFYYRISRGTARVSVPTLLKIAKALGVTVKSLIDF</sequence>
<dbReference type="CDD" id="cd00093">
    <property type="entry name" value="HTH_XRE"/>
    <property type="match status" value="1"/>
</dbReference>
<protein>
    <submittedName>
        <fullName evidence="3">XRE family transcriptional regulators</fullName>
    </submittedName>
</protein>
<comment type="caution">
    <text evidence="3">The sequence shown here is derived from an EMBL/GenBank/DDBJ whole genome shotgun (WGS) entry which is preliminary data.</text>
</comment>
<dbReference type="Pfam" id="PF01381">
    <property type="entry name" value="HTH_3"/>
    <property type="match status" value="1"/>
</dbReference>
<reference evidence="3 4" key="1">
    <citation type="journal article" date="2019" name="ISME J.">
        <title>Genome analyses of uncultured TG2/ZB3 bacteria in 'Margulisbacteria' specifically attached to ectosymbiotic spirochetes of protists in the termite gut.</title>
        <authorList>
            <person name="Utami Y.D."/>
            <person name="Kuwahara H."/>
            <person name="Igai K."/>
            <person name="Murakami T."/>
            <person name="Sugaya K."/>
            <person name="Morikawa T."/>
            <person name="Nagura Y."/>
            <person name="Yuki M."/>
            <person name="Deevong P."/>
            <person name="Inoue T."/>
            <person name="Kihara K."/>
            <person name="Lo N."/>
            <person name="Yamada A."/>
            <person name="Ohkuma M."/>
            <person name="Hongoh Y."/>
        </authorList>
    </citation>
    <scope>NUCLEOTIDE SEQUENCE [LARGE SCALE GENOMIC DNA]</scope>
    <source>
        <strain evidence="3">NkOx7-01</strain>
    </source>
</reference>
<dbReference type="InterPro" id="IPR010982">
    <property type="entry name" value="Lambda_DNA-bd_dom_sf"/>
</dbReference>
<gene>
    <name evidence="3" type="ORF">NO1_0831</name>
</gene>
<evidence type="ECO:0000259" key="2">
    <source>
        <dbReference type="PROSITE" id="PS50943"/>
    </source>
</evidence>